<dbReference type="EMBL" id="CP014167">
    <property type="protein sequence ID" value="ANS73705.1"/>
    <property type="molecule type" value="Genomic_DNA"/>
</dbReference>
<dbReference type="OrthoDB" id="2601963at2"/>
<sequence length="133" mass="14492">MFHTYDASNVSVTINDVILTGFSEDMLEYEKDEDSWTTKVGSQGDVVRSKINNSLATLTVTLLATSPQVPMLEALAQSGEDAKVFVSVSGPVNETITADQAFVKKPATRTYNNEVADRVYELQLVNPTLTSSL</sequence>
<reference evidence="1 2" key="1">
    <citation type="submission" date="2016-01" db="EMBL/GenBank/DDBJ databases">
        <title>Complete Genome Sequence of Paenibacillus yonginensis DCY84, a novel Plant Growth-Promoting Bacteria with Elicitation of Induced Systemic Resistance.</title>
        <authorList>
            <person name="Kim Y.J."/>
            <person name="Yang D.C."/>
            <person name="Sukweenadhi J."/>
        </authorList>
    </citation>
    <scope>NUCLEOTIDE SEQUENCE [LARGE SCALE GENOMIC DNA]</scope>
    <source>
        <strain evidence="1 2">DCY84</strain>
    </source>
</reference>
<gene>
    <name evidence="1" type="ORF">AWM70_03220</name>
</gene>
<dbReference type="KEGG" id="pyg:AWM70_03220"/>
<dbReference type="Proteomes" id="UP000092573">
    <property type="component" value="Chromosome"/>
</dbReference>
<dbReference type="STRING" id="1462996.AWM70_03220"/>
<dbReference type="Pfam" id="PF11681">
    <property type="entry name" value="Phage_Tube_PhiTE"/>
    <property type="match status" value="1"/>
</dbReference>
<dbReference type="RefSeq" id="WP_068694305.1">
    <property type="nucleotide sequence ID" value="NZ_CP014167.1"/>
</dbReference>
<proteinExistence type="predicted"/>
<dbReference type="NCBIfam" id="NF047581">
    <property type="entry name" value="gp105_phage_fam"/>
    <property type="match status" value="1"/>
</dbReference>
<evidence type="ECO:0008006" key="3">
    <source>
        <dbReference type="Google" id="ProtNLM"/>
    </source>
</evidence>
<accession>A0A1B1MX15</accession>
<dbReference type="InterPro" id="IPR021695">
    <property type="entry name" value="Phage_KPP10_Orf10"/>
</dbReference>
<organism evidence="1 2">
    <name type="scientific">Paenibacillus yonginensis</name>
    <dbReference type="NCBI Taxonomy" id="1462996"/>
    <lineage>
        <taxon>Bacteria</taxon>
        <taxon>Bacillati</taxon>
        <taxon>Bacillota</taxon>
        <taxon>Bacilli</taxon>
        <taxon>Bacillales</taxon>
        <taxon>Paenibacillaceae</taxon>
        <taxon>Paenibacillus</taxon>
    </lineage>
</organism>
<evidence type="ECO:0000313" key="1">
    <source>
        <dbReference type="EMBL" id="ANS73705.1"/>
    </source>
</evidence>
<evidence type="ECO:0000313" key="2">
    <source>
        <dbReference type="Proteomes" id="UP000092573"/>
    </source>
</evidence>
<keyword evidence="2" id="KW-1185">Reference proteome</keyword>
<protein>
    <recommendedName>
        <fullName evidence="3">DUF3277 domain-containing protein</fullName>
    </recommendedName>
</protein>
<dbReference type="AlphaFoldDB" id="A0A1B1MX15"/>
<name>A0A1B1MX15_9BACL</name>